<name>A0A803PKF2_CANSA</name>
<protein>
    <submittedName>
        <fullName evidence="1">Uncharacterized protein</fullName>
    </submittedName>
</protein>
<reference evidence="1" key="2">
    <citation type="submission" date="2021-03" db="UniProtKB">
        <authorList>
            <consortium name="EnsemblPlants"/>
        </authorList>
    </citation>
    <scope>IDENTIFICATION</scope>
</reference>
<dbReference type="EnsemblPlants" id="evm.model.05.1205">
    <property type="protein sequence ID" value="cds.evm.model.05.1205"/>
    <property type="gene ID" value="evm.TU.05.1205"/>
</dbReference>
<organism evidence="1 2">
    <name type="scientific">Cannabis sativa</name>
    <name type="common">Hemp</name>
    <name type="synonym">Marijuana</name>
    <dbReference type="NCBI Taxonomy" id="3483"/>
    <lineage>
        <taxon>Eukaryota</taxon>
        <taxon>Viridiplantae</taxon>
        <taxon>Streptophyta</taxon>
        <taxon>Embryophyta</taxon>
        <taxon>Tracheophyta</taxon>
        <taxon>Spermatophyta</taxon>
        <taxon>Magnoliopsida</taxon>
        <taxon>eudicotyledons</taxon>
        <taxon>Gunneridae</taxon>
        <taxon>Pentapetalae</taxon>
        <taxon>rosids</taxon>
        <taxon>fabids</taxon>
        <taxon>Rosales</taxon>
        <taxon>Cannabaceae</taxon>
        <taxon>Cannabis</taxon>
    </lineage>
</organism>
<accession>A0A803PKF2</accession>
<dbReference type="Gramene" id="evm.model.05.1205">
    <property type="protein sequence ID" value="cds.evm.model.05.1205"/>
    <property type="gene ID" value="evm.TU.05.1205"/>
</dbReference>
<reference evidence="1" key="1">
    <citation type="submission" date="2018-11" db="EMBL/GenBank/DDBJ databases">
        <authorList>
            <person name="Grassa J C."/>
        </authorList>
    </citation>
    <scope>NUCLEOTIDE SEQUENCE [LARGE SCALE GENOMIC DNA]</scope>
</reference>
<evidence type="ECO:0000313" key="2">
    <source>
        <dbReference type="Proteomes" id="UP000596661"/>
    </source>
</evidence>
<dbReference type="EMBL" id="UZAU01000504">
    <property type="status" value="NOT_ANNOTATED_CDS"/>
    <property type="molecule type" value="Genomic_DNA"/>
</dbReference>
<sequence length="164" mass="18458">MHRTAPTQLFLNHAQVFACYKKKELNVGDLVTTANCQRAKLILESQSMDEFNLSKVLCPNARNPRSEKALWEDIISSAEEKYNKYRFKREQELAFAQVQAASGRIFREKAGKEKPSIWLKFPFPVPNFGAPGASTSRAYGLWSSHANSPGSLLVYNFKLVSSLG</sequence>
<dbReference type="Proteomes" id="UP000596661">
    <property type="component" value="Chromosome 5"/>
</dbReference>
<evidence type="ECO:0000313" key="1">
    <source>
        <dbReference type="EnsemblPlants" id="cds.evm.model.05.1205"/>
    </source>
</evidence>
<keyword evidence="2" id="KW-1185">Reference proteome</keyword>
<proteinExistence type="predicted"/>
<dbReference type="AlphaFoldDB" id="A0A803PKF2"/>